<feature type="region of interest" description="Disordered" evidence="1">
    <location>
        <begin position="1"/>
        <end position="27"/>
    </location>
</feature>
<evidence type="ECO:0000256" key="1">
    <source>
        <dbReference type="SAM" id="MobiDB-lite"/>
    </source>
</evidence>
<proteinExistence type="predicted"/>
<dbReference type="EMBL" id="BPLQ01011198">
    <property type="protein sequence ID" value="GIY56427.1"/>
    <property type="molecule type" value="Genomic_DNA"/>
</dbReference>
<dbReference type="AlphaFoldDB" id="A0AAV4UF29"/>
<reference evidence="2 3" key="1">
    <citation type="submission" date="2021-06" db="EMBL/GenBank/DDBJ databases">
        <title>Caerostris darwini draft genome.</title>
        <authorList>
            <person name="Kono N."/>
            <person name="Arakawa K."/>
        </authorList>
    </citation>
    <scope>NUCLEOTIDE SEQUENCE [LARGE SCALE GENOMIC DNA]</scope>
</reference>
<gene>
    <name evidence="2" type="ORF">CDAR_62681</name>
</gene>
<evidence type="ECO:0000313" key="3">
    <source>
        <dbReference type="Proteomes" id="UP001054837"/>
    </source>
</evidence>
<organism evidence="2 3">
    <name type="scientific">Caerostris darwini</name>
    <dbReference type="NCBI Taxonomy" id="1538125"/>
    <lineage>
        <taxon>Eukaryota</taxon>
        <taxon>Metazoa</taxon>
        <taxon>Ecdysozoa</taxon>
        <taxon>Arthropoda</taxon>
        <taxon>Chelicerata</taxon>
        <taxon>Arachnida</taxon>
        <taxon>Araneae</taxon>
        <taxon>Araneomorphae</taxon>
        <taxon>Entelegynae</taxon>
        <taxon>Araneoidea</taxon>
        <taxon>Araneidae</taxon>
        <taxon>Caerostris</taxon>
    </lineage>
</organism>
<protein>
    <submittedName>
        <fullName evidence="2">Uncharacterized protein</fullName>
    </submittedName>
</protein>
<accession>A0AAV4UF29</accession>
<comment type="caution">
    <text evidence="2">The sequence shown here is derived from an EMBL/GenBank/DDBJ whole genome shotgun (WGS) entry which is preliminary data.</text>
</comment>
<keyword evidence="3" id="KW-1185">Reference proteome</keyword>
<name>A0AAV4UF29_9ARAC</name>
<sequence length="134" mass="14968">MAANGSELEDPERDGMPREGRATPLQNAFEHPFAQEKAAPPWITNALCVQNRRMLRAGSTESRETVSRSCEEWVRQMGPTAGQLTFASHPISFMTNNLGRCFTCISIRSCCSRLLVVSSRKQRVMSFVAKVTDM</sequence>
<dbReference type="Proteomes" id="UP001054837">
    <property type="component" value="Unassembled WGS sequence"/>
</dbReference>
<evidence type="ECO:0000313" key="2">
    <source>
        <dbReference type="EMBL" id="GIY56427.1"/>
    </source>
</evidence>